<dbReference type="GO" id="GO:0016020">
    <property type="term" value="C:membrane"/>
    <property type="evidence" value="ECO:0007669"/>
    <property type="project" value="UniProtKB-SubCell"/>
</dbReference>
<dbReference type="Gene3D" id="2.60.120.10">
    <property type="entry name" value="Jelly Rolls"/>
    <property type="match status" value="1"/>
</dbReference>
<dbReference type="SUPFAM" id="SSF51206">
    <property type="entry name" value="cAMP-binding domain-like"/>
    <property type="match status" value="1"/>
</dbReference>
<gene>
    <name evidence="6" type="ORF">BUALT_Bualt16G0079300</name>
</gene>
<proteinExistence type="predicted"/>
<keyword evidence="4" id="KW-0472">Membrane</keyword>
<evidence type="ECO:0000256" key="3">
    <source>
        <dbReference type="SAM" id="MobiDB-lite"/>
    </source>
</evidence>
<dbReference type="GO" id="GO:0034220">
    <property type="term" value="P:monoatomic ion transmembrane transport"/>
    <property type="evidence" value="ECO:0007669"/>
    <property type="project" value="UniProtKB-KW"/>
</dbReference>
<evidence type="ECO:0000256" key="4">
    <source>
        <dbReference type="SAM" id="Phobius"/>
    </source>
</evidence>
<keyword evidence="4" id="KW-1133">Transmembrane helix</keyword>
<evidence type="ECO:0000256" key="1">
    <source>
        <dbReference type="ARBA" id="ARBA00023286"/>
    </source>
</evidence>
<dbReference type="InterPro" id="IPR014710">
    <property type="entry name" value="RmlC-like_jellyroll"/>
</dbReference>
<keyword evidence="1" id="KW-0813">Transport</keyword>
<keyword evidence="1" id="KW-0406">Ion transport</keyword>
<keyword evidence="1" id="KW-1071">Ligand-gated ion channel</keyword>
<dbReference type="InterPro" id="IPR018490">
    <property type="entry name" value="cNMP-bd_dom_sf"/>
</dbReference>
<dbReference type="PANTHER" id="PTHR45651:SF11">
    <property type="entry name" value="CYCLIC NUCLEOTIDE-GATED ION CHANNEL 20, CHLOROPLASTIC-RELATED"/>
    <property type="match status" value="1"/>
</dbReference>
<feature type="domain" description="Cyclic nucleotide-binding" evidence="5">
    <location>
        <begin position="202"/>
        <end position="267"/>
    </location>
</feature>
<accession>A0AAV6WBS1</accession>
<dbReference type="Gene3D" id="1.10.287.630">
    <property type="entry name" value="Helix hairpin bin"/>
    <property type="match status" value="1"/>
</dbReference>
<dbReference type="CDD" id="cd00038">
    <property type="entry name" value="CAP_ED"/>
    <property type="match status" value="1"/>
</dbReference>
<comment type="caution">
    <text evidence="6">The sequence shown here is derived from an EMBL/GenBank/DDBJ whole genome shotgun (WGS) entry which is preliminary data.</text>
</comment>
<keyword evidence="7" id="KW-1185">Reference proteome</keyword>
<keyword evidence="2" id="KW-0407">Ion channel</keyword>
<organism evidence="6 7">
    <name type="scientific">Buddleja alternifolia</name>
    <dbReference type="NCBI Taxonomy" id="168488"/>
    <lineage>
        <taxon>Eukaryota</taxon>
        <taxon>Viridiplantae</taxon>
        <taxon>Streptophyta</taxon>
        <taxon>Embryophyta</taxon>
        <taxon>Tracheophyta</taxon>
        <taxon>Spermatophyta</taxon>
        <taxon>Magnoliopsida</taxon>
        <taxon>eudicotyledons</taxon>
        <taxon>Gunneridae</taxon>
        <taxon>Pentapetalae</taxon>
        <taxon>asterids</taxon>
        <taxon>lamiids</taxon>
        <taxon>Lamiales</taxon>
        <taxon>Scrophulariaceae</taxon>
        <taxon>Buddlejeae</taxon>
        <taxon>Buddleja</taxon>
    </lineage>
</organism>
<dbReference type="InterPro" id="IPR000595">
    <property type="entry name" value="cNMP-bd_dom"/>
</dbReference>
<dbReference type="SUPFAM" id="SSF81324">
    <property type="entry name" value="Voltage-gated potassium channels"/>
    <property type="match status" value="1"/>
</dbReference>
<protein>
    <recommendedName>
        <fullName evidence="5">Cyclic nucleotide-binding domain-containing protein</fullName>
    </recommendedName>
</protein>
<dbReference type="AlphaFoldDB" id="A0AAV6WBS1"/>
<evidence type="ECO:0000313" key="6">
    <source>
        <dbReference type="EMBL" id="KAG8367509.1"/>
    </source>
</evidence>
<evidence type="ECO:0000256" key="2">
    <source>
        <dbReference type="ARBA" id="ARBA00023303"/>
    </source>
</evidence>
<feature type="region of interest" description="Disordered" evidence="3">
    <location>
        <begin position="319"/>
        <end position="338"/>
    </location>
</feature>
<dbReference type="PANTHER" id="PTHR45651">
    <property type="entry name" value="CYCLIC NUCLEOTIDE-GATED ION CHANNEL 15-RELATED-RELATED"/>
    <property type="match status" value="1"/>
</dbReference>
<keyword evidence="4" id="KW-0812">Transmembrane</keyword>
<dbReference type="PROSITE" id="PS50042">
    <property type="entry name" value="CNMP_BINDING_3"/>
    <property type="match status" value="1"/>
</dbReference>
<sequence>MPVIRATLQGVWTSSTAGTEHDYREFKNDPTWDVWKTNENAIACFGKDDTFDFGIYKDAVNLTIHKSTVTIYVYSFFWGFQQLSTLTGNLVPSYSVVEVLFTMVTIGAGLVLFALLIGNLQIFQEASGRRRIEMSFRRHDFEQWMKHRRLPEELRRKVLQSERYNWAATRGINEEMLMQNLSEDLQIEIRSHLFKFFKKVRIFQQLDEPIIDAICERLRTNTYIKGTKILSRGGLVDKMVLIVRGEMESIGEDLNVVTLSEGDVCGEELYTWFLDEHSSANKDGRRIRNIPLSNRLVRCLTNVEAFVLRAACDDPAVRRPKMRARGSRAPPRPALPHTRTSKLSMCIQYFGKEHEHTCK</sequence>
<dbReference type="Proteomes" id="UP000826271">
    <property type="component" value="Unassembled WGS sequence"/>
</dbReference>
<feature type="transmembrane region" description="Helical" evidence="4">
    <location>
        <begin position="99"/>
        <end position="122"/>
    </location>
</feature>
<name>A0AAV6WBS1_9LAMI</name>
<reference evidence="6" key="1">
    <citation type="submission" date="2019-10" db="EMBL/GenBank/DDBJ databases">
        <authorList>
            <person name="Zhang R."/>
            <person name="Pan Y."/>
            <person name="Wang J."/>
            <person name="Ma R."/>
            <person name="Yu S."/>
        </authorList>
    </citation>
    <scope>NUCLEOTIDE SEQUENCE</scope>
    <source>
        <strain evidence="6">LA-IB0</strain>
        <tissue evidence="6">Leaf</tissue>
    </source>
</reference>
<evidence type="ECO:0000259" key="5">
    <source>
        <dbReference type="PROSITE" id="PS50042"/>
    </source>
</evidence>
<dbReference type="EMBL" id="WHWC01000016">
    <property type="protein sequence ID" value="KAG8367509.1"/>
    <property type="molecule type" value="Genomic_DNA"/>
</dbReference>
<evidence type="ECO:0000313" key="7">
    <source>
        <dbReference type="Proteomes" id="UP000826271"/>
    </source>
</evidence>